<dbReference type="Proteomes" id="UP000487350">
    <property type="component" value="Unassembled WGS sequence"/>
</dbReference>
<gene>
    <name evidence="1" type="ORF">GHT07_09080</name>
</gene>
<organism evidence="1 2">
    <name type="scientific">Caenimonas koreensis DSM 17982</name>
    <dbReference type="NCBI Taxonomy" id="1121255"/>
    <lineage>
        <taxon>Bacteria</taxon>
        <taxon>Pseudomonadati</taxon>
        <taxon>Pseudomonadota</taxon>
        <taxon>Betaproteobacteria</taxon>
        <taxon>Burkholderiales</taxon>
        <taxon>Comamonadaceae</taxon>
        <taxon>Caenimonas</taxon>
    </lineage>
</organism>
<sequence>MKTATLPALRVEPKLRAAAERALRQGETLSGLMEAALTSYVSHREADRDFLARGLRSAKDAREQNQYISAESVIGKLEKRLAAAKKKAGRSMAGR</sequence>
<evidence type="ECO:0000313" key="1">
    <source>
        <dbReference type="EMBL" id="MRD47429.1"/>
    </source>
</evidence>
<reference evidence="1 2" key="1">
    <citation type="submission" date="2019-11" db="EMBL/GenBank/DDBJ databases">
        <title>Caenimonas koreensis gen. nov., sp. nov., isolated from activated sludge.</title>
        <authorList>
            <person name="Seung H.R."/>
        </authorList>
    </citation>
    <scope>NUCLEOTIDE SEQUENCE [LARGE SCALE GENOMIC DNA]</scope>
    <source>
        <strain evidence="1 2">EMB320</strain>
    </source>
</reference>
<dbReference type="EMBL" id="WJBU01000008">
    <property type="protein sequence ID" value="MRD47429.1"/>
    <property type="molecule type" value="Genomic_DNA"/>
</dbReference>
<comment type="caution">
    <text evidence="1">The sequence shown here is derived from an EMBL/GenBank/DDBJ whole genome shotgun (WGS) entry which is preliminary data.</text>
</comment>
<dbReference type="AlphaFoldDB" id="A0A844B6Z3"/>
<keyword evidence="2" id="KW-1185">Reference proteome</keyword>
<dbReference type="NCBIfam" id="NF041551">
    <property type="entry name" value="YlcI_YnfO_N"/>
    <property type="match status" value="1"/>
</dbReference>
<evidence type="ECO:0000313" key="2">
    <source>
        <dbReference type="Proteomes" id="UP000487350"/>
    </source>
</evidence>
<name>A0A844B6Z3_9BURK</name>
<accession>A0A844B6Z3</accession>
<dbReference type="RefSeq" id="WP_153584758.1">
    <property type="nucleotide sequence ID" value="NZ_WJBU01000008.1"/>
</dbReference>
<dbReference type="OrthoDB" id="8400336at2"/>
<protein>
    <submittedName>
        <fullName evidence="1">Prevent-host-death protein</fullName>
    </submittedName>
</protein>
<proteinExistence type="predicted"/>